<dbReference type="RefSeq" id="WP_285577696.1">
    <property type="nucleotide sequence ID" value="NZ_BSDE01000009.1"/>
</dbReference>
<comment type="caution">
    <text evidence="1">The sequence shown here is derived from an EMBL/GenBank/DDBJ whole genome shotgun (WGS) entry which is preliminary data.</text>
</comment>
<proteinExistence type="predicted"/>
<evidence type="ECO:0008006" key="3">
    <source>
        <dbReference type="Google" id="ProtNLM"/>
    </source>
</evidence>
<evidence type="ECO:0000313" key="2">
    <source>
        <dbReference type="Proteomes" id="UP001165069"/>
    </source>
</evidence>
<gene>
    <name evidence="1" type="ORF">GETHLI_33940</name>
</gene>
<sequence>MSYKKKTRRKAVRDQFDIHLQAERLIVDLEIESSDPNQAEALAIIRRCGSLATAQVRALRWKNSYGREVGTIDGINKCGVSVCPFCNGDLVEAEQDRLYARFQELKQSGQLENTTTYFGMFTCGHGKGDSIAELVALLKGAHKKFHMMPGVSQAIAGGFFAIECTTGMGKKYGPHPHIQFVYTFRGTDRKAHQRLLELMESVFRAYIEAHSLAVLGAQRTVSWRWNWVKNEGEGDVGFYGVTGSNWDLFQEITNGFAKDDGLCSALAPDEFAEFFLSMKGTGWFGACGFWNCDAVEPNESRLEVVATFTPEQWNLMPLEVKRILRTVAMDTKHWSAEEVGEYAELAVQQPQGKPMGSGVHSRFFKDFLKIKGCVIGGFSSPSGHDPETGASGAA</sequence>
<protein>
    <recommendedName>
        <fullName evidence="3">Replication protein</fullName>
    </recommendedName>
</protein>
<name>A0ABQ5QJL9_9BACT</name>
<accession>A0ABQ5QJL9</accession>
<dbReference type="EMBL" id="BSDE01000009">
    <property type="protein sequence ID" value="GLH74892.1"/>
    <property type="molecule type" value="Genomic_DNA"/>
</dbReference>
<evidence type="ECO:0000313" key="1">
    <source>
        <dbReference type="EMBL" id="GLH74892.1"/>
    </source>
</evidence>
<organism evidence="1 2">
    <name type="scientific">Geothrix limicola</name>
    <dbReference type="NCBI Taxonomy" id="2927978"/>
    <lineage>
        <taxon>Bacteria</taxon>
        <taxon>Pseudomonadati</taxon>
        <taxon>Acidobacteriota</taxon>
        <taxon>Holophagae</taxon>
        <taxon>Holophagales</taxon>
        <taxon>Holophagaceae</taxon>
        <taxon>Geothrix</taxon>
    </lineage>
</organism>
<dbReference type="Proteomes" id="UP001165069">
    <property type="component" value="Unassembled WGS sequence"/>
</dbReference>
<keyword evidence="2" id="KW-1185">Reference proteome</keyword>
<reference evidence="1 2" key="1">
    <citation type="journal article" date="2023" name="Antonie Van Leeuwenhoek">
        <title>Mesoterricola silvestris gen. nov., sp. nov., Mesoterricola sediminis sp. nov., Geothrix oryzae sp. nov., Geothrix edaphica sp. nov., Geothrix rubra sp. nov., and Geothrix limicola sp. nov., six novel members of Acidobacteriota isolated from soils.</title>
        <authorList>
            <person name="Itoh H."/>
            <person name="Sugisawa Y."/>
            <person name="Mise K."/>
            <person name="Xu Z."/>
            <person name="Kuniyasu M."/>
            <person name="Ushijima N."/>
            <person name="Kawano K."/>
            <person name="Kobayashi E."/>
            <person name="Shiratori Y."/>
            <person name="Masuda Y."/>
            <person name="Senoo K."/>
        </authorList>
    </citation>
    <scope>NUCLEOTIDE SEQUENCE [LARGE SCALE GENOMIC DNA]</scope>
    <source>
        <strain evidence="1 2">Red804</strain>
    </source>
</reference>